<sequence length="118" mass="13441">MDPTRHRQDGVQAYMRSAQDRPGCRSSGSWLELFSARPTWPRSTNPNHLWGPRQLRSSTLRFARCPLPALQPPPFPSPPHRLWFTSLLVPIGSCNHLAQVTYTFAAQSHHSSLPNFLR</sequence>
<evidence type="ECO:0000313" key="3">
    <source>
        <dbReference type="Proteomes" id="UP001600888"/>
    </source>
</evidence>
<reference evidence="2 3" key="1">
    <citation type="submission" date="2024-03" db="EMBL/GenBank/DDBJ databases">
        <title>A high-quality draft genome sequence of Diaporthe vaccinii, a causative agent of upright dieback and viscid rot disease in cranberry plants.</title>
        <authorList>
            <person name="Sarrasin M."/>
            <person name="Lang B.F."/>
            <person name="Burger G."/>
        </authorList>
    </citation>
    <scope>NUCLEOTIDE SEQUENCE [LARGE SCALE GENOMIC DNA]</scope>
    <source>
        <strain evidence="2 3">IS7</strain>
    </source>
</reference>
<dbReference type="Proteomes" id="UP001600888">
    <property type="component" value="Unassembled WGS sequence"/>
</dbReference>
<gene>
    <name evidence="2" type="ORF">FJTKL_15284</name>
</gene>
<comment type="caution">
    <text evidence="2">The sequence shown here is derived from an EMBL/GenBank/DDBJ whole genome shotgun (WGS) entry which is preliminary data.</text>
</comment>
<dbReference type="EMBL" id="JBAWTH010000095">
    <property type="protein sequence ID" value="KAL2277702.1"/>
    <property type="molecule type" value="Genomic_DNA"/>
</dbReference>
<evidence type="ECO:0000256" key="1">
    <source>
        <dbReference type="SAM" id="MobiDB-lite"/>
    </source>
</evidence>
<evidence type="ECO:0000313" key="2">
    <source>
        <dbReference type="EMBL" id="KAL2277702.1"/>
    </source>
</evidence>
<name>A0ABR4E5I2_9PEZI</name>
<protein>
    <submittedName>
        <fullName evidence="2">Uncharacterized protein</fullName>
    </submittedName>
</protein>
<feature type="region of interest" description="Disordered" evidence="1">
    <location>
        <begin position="1"/>
        <end position="22"/>
    </location>
</feature>
<keyword evidence="3" id="KW-1185">Reference proteome</keyword>
<accession>A0ABR4E5I2</accession>
<organism evidence="2 3">
    <name type="scientific">Diaporthe vaccinii</name>
    <dbReference type="NCBI Taxonomy" id="105482"/>
    <lineage>
        <taxon>Eukaryota</taxon>
        <taxon>Fungi</taxon>
        <taxon>Dikarya</taxon>
        <taxon>Ascomycota</taxon>
        <taxon>Pezizomycotina</taxon>
        <taxon>Sordariomycetes</taxon>
        <taxon>Sordariomycetidae</taxon>
        <taxon>Diaporthales</taxon>
        <taxon>Diaporthaceae</taxon>
        <taxon>Diaporthe</taxon>
        <taxon>Diaporthe eres species complex</taxon>
    </lineage>
</organism>
<proteinExistence type="predicted"/>